<dbReference type="PROSITE" id="PS50283">
    <property type="entry name" value="NA_SOLUT_SYMP_3"/>
    <property type="match status" value="1"/>
</dbReference>
<evidence type="ECO:0000256" key="4">
    <source>
        <dbReference type="ARBA" id="ARBA00022475"/>
    </source>
</evidence>
<evidence type="ECO:0000256" key="10">
    <source>
        <dbReference type="SAM" id="Phobius"/>
    </source>
</evidence>
<evidence type="ECO:0000313" key="12">
    <source>
        <dbReference type="Proteomes" id="UP001601444"/>
    </source>
</evidence>
<dbReference type="Proteomes" id="UP001601444">
    <property type="component" value="Unassembled WGS sequence"/>
</dbReference>
<feature type="transmembrane region" description="Helical" evidence="10">
    <location>
        <begin position="294"/>
        <end position="316"/>
    </location>
</feature>
<evidence type="ECO:0000256" key="6">
    <source>
        <dbReference type="ARBA" id="ARBA00022847"/>
    </source>
</evidence>
<dbReference type="PANTHER" id="PTHR48086:SF6">
    <property type="entry name" value="CATION_ACETATE SYMPORTER ACTP"/>
    <property type="match status" value="1"/>
</dbReference>
<feature type="transmembrane region" description="Helical" evidence="10">
    <location>
        <begin position="455"/>
        <end position="475"/>
    </location>
</feature>
<dbReference type="InterPro" id="IPR050277">
    <property type="entry name" value="Sodium:Solute_Symporter"/>
</dbReference>
<keyword evidence="3" id="KW-0813">Transport</keyword>
<dbReference type="Pfam" id="PF00474">
    <property type="entry name" value="SSF"/>
    <property type="match status" value="1"/>
</dbReference>
<feature type="transmembrane region" description="Helical" evidence="10">
    <location>
        <begin position="346"/>
        <end position="375"/>
    </location>
</feature>
<comment type="similarity">
    <text evidence="2 9">Belongs to the sodium:solute symporter (SSF) (TC 2.A.21) family.</text>
</comment>
<sequence>MNVLAAGTTVGNPVANIAIFALFVGVTMVVVIRASRNNASAADYFTGGRGFSGPQNGIAIAGDYLSAASFLGIAGAIAVYGYDGFLYSIGFLVAWLVALLLVAEMLRNTGKFTMADVLSFRLKEGPVRTAAALTTLTVSLFYLLAQMAGAGGLVALLLDISSKAGQSVVIAVVGLLMIVYVLVGGMKGTTWVQIIKAVLLISGAALMTFLVLAKFGFAFSDILGAAQDSVSASANKAVAARDVLAPGAQYGGSETSKLNFLSLGLALVLGTAGLPHVLMRFYTVPTAKEARRSVVWAIGLIGAFYLFTLVLGYGAAAIVGPDRILGAAGGQNSAAPLLAYELGGVILLGVISAVAFATILAVVAGLTITASASFAHDIYASVLKRGKADEASQVRVSRITAVVIGLLAIGLGILANGQNIAFLVALAFAVAAAANLPTILYSLFWKRFNTTGALWSMYGGLISTIVLIVFSPAVSGSKTAMIPGADFDWFPLSNPGIVSIPLAFALGVAGTFAGGRREQADAAKAAEMEVRALTGVGAEQAVSH</sequence>
<name>A0ABW6PIY3_9NOCA</name>
<evidence type="ECO:0000256" key="5">
    <source>
        <dbReference type="ARBA" id="ARBA00022692"/>
    </source>
</evidence>
<comment type="subcellular location">
    <subcellularLocation>
        <location evidence="1">Cell membrane</location>
        <topology evidence="1">Multi-pass membrane protein</topology>
    </subcellularLocation>
</comment>
<feature type="transmembrane region" description="Helical" evidence="10">
    <location>
        <begin position="495"/>
        <end position="514"/>
    </location>
</feature>
<evidence type="ECO:0000256" key="7">
    <source>
        <dbReference type="ARBA" id="ARBA00022989"/>
    </source>
</evidence>
<feature type="transmembrane region" description="Helical" evidence="10">
    <location>
        <begin position="197"/>
        <end position="219"/>
    </location>
</feature>
<dbReference type="PANTHER" id="PTHR48086">
    <property type="entry name" value="SODIUM/PROLINE SYMPORTER-RELATED"/>
    <property type="match status" value="1"/>
</dbReference>
<keyword evidence="7 10" id="KW-1133">Transmembrane helix</keyword>
<accession>A0ABW6PIY3</accession>
<protein>
    <submittedName>
        <fullName evidence="11">Cation acetate symporter</fullName>
    </submittedName>
</protein>
<feature type="transmembrane region" description="Helical" evidence="10">
    <location>
        <begin position="260"/>
        <end position="282"/>
    </location>
</feature>
<evidence type="ECO:0000256" key="8">
    <source>
        <dbReference type="ARBA" id="ARBA00023136"/>
    </source>
</evidence>
<feature type="transmembrane region" description="Helical" evidence="10">
    <location>
        <begin position="56"/>
        <end position="79"/>
    </location>
</feature>
<dbReference type="NCBIfam" id="TIGR00813">
    <property type="entry name" value="sss"/>
    <property type="match status" value="1"/>
</dbReference>
<dbReference type="Gene3D" id="1.20.1730.10">
    <property type="entry name" value="Sodium/glucose cotransporter"/>
    <property type="match status" value="1"/>
</dbReference>
<dbReference type="RefSeq" id="WP_043650143.1">
    <property type="nucleotide sequence ID" value="NZ_JBIAMX010000002.1"/>
</dbReference>
<feature type="transmembrane region" description="Helical" evidence="10">
    <location>
        <begin position="396"/>
        <end position="414"/>
    </location>
</feature>
<keyword evidence="12" id="KW-1185">Reference proteome</keyword>
<comment type="caution">
    <text evidence="11">The sequence shown here is derived from an EMBL/GenBank/DDBJ whole genome shotgun (WGS) entry which is preliminary data.</text>
</comment>
<dbReference type="InterPro" id="IPR001734">
    <property type="entry name" value="Na/solute_symporter"/>
</dbReference>
<evidence type="ECO:0000256" key="1">
    <source>
        <dbReference type="ARBA" id="ARBA00004651"/>
    </source>
</evidence>
<keyword evidence="6" id="KW-0769">Symport</keyword>
<reference evidence="11 12" key="1">
    <citation type="submission" date="2024-10" db="EMBL/GenBank/DDBJ databases">
        <title>The Natural Products Discovery Center: Release of the First 8490 Sequenced Strains for Exploring Actinobacteria Biosynthetic Diversity.</title>
        <authorList>
            <person name="Kalkreuter E."/>
            <person name="Kautsar S.A."/>
            <person name="Yang D."/>
            <person name="Bader C.D."/>
            <person name="Teijaro C.N."/>
            <person name="Fluegel L."/>
            <person name="Davis C.M."/>
            <person name="Simpson J.R."/>
            <person name="Lauterbach L."/>
            <person name="Steele A.D."/>
            <person name="Gui C."/>
            <person name="Meng S."/>
            <person name="Li G."/>
            <person name="Viehrig K."/>
            <person name="Ye F."/>
            <person name="Su P."/>
            <person name="Kiefer A.F."/>
            <person name="Nichols A."/>
            <person name="Cepeda A.J."/>
            <person name="Yan W."/>
            <person name="Fan B."/>
            <person name="Jiang Y."/>
            <person name="Adhikari A."/>
            <person name="Zheng C.-J."/>
            <person name="Schuster L."/>
            <person name="Cowan T.M."/>
            <person name="Smanski M.J."/>
            <person name="Chevrette M.G."/>
            <person name="De Carvalho L.P.S."/>
            <person name="Shen B."/>
        </authorList>
    </citation>
    <scope>NUCLEOTIDE SEQUENCE [LARGE SCALE GENOMIC DNA]</scope>
    <source>
        <strain evidence="11 12">NPDC004045</strain>
    </source>
</reference>
<gene>
    <name evidence="11" type="ORF">ACFYTF_05960</name>
</gene>
<feature type="transmembrane region" description="Helical" evidence="10">
    <location>
        <begin position="85"/>
        <end position="106"/>
    </location>
</feature>
<feature type="transmembrane region" description="Helical" evidence="10">
    <location>
        <begin position="420"/>
        <end position="443"/>
    </location>
</feature>
<feature type="transmembrane region" description="Helical" evidence="10">
    <location>
        <begin position="14"/>
        <end position="35"/>
    </location>
</feature>
<keyword evidence="8 10" id="KW-0472">Membrane</keyword>
<dbReference type="InterPro" id="IPR038377">
    <property type="entry name" value="Na/Glc_symporter_sf"/>
</dbReference>
<evidence type="ECO:0000313" key="11">
    <source>
        <dbReference type="EMBL" id="MFF0542365.1"/>
    </source>
</evidence>
<dbReference type="EMBL" id="JBIAMX010000002">
    <property type="protein sequence ID" value="MFF0542365.1"/>
    <property type="molecule type" value="Genomic_DNA"/>
</dbReference>
<keyword evidence="4" id="KW-1003">Cell membrane</keyword>
<evidence type="ECO:0000256" key="2">
    <source>
        <dbReference type="ARBA" id="ARBA00006434"/>
    </source>
</evidence>
<proteinExistence type="inferred from homology"/>
<organism evidence="11 12">
    <name type="scientific">Nocardia thailandica</name>
    <dbReference type="NCBI Taxonomy" id="257275"/>
    <lineage>
        <taxon>Bacteria</taxon>
        <taxon>Bacillati</taxon>
        <taxon>Actinomycetota</taxon>
        <taxon>Actinomycetes</taxon>
        <taxon>Mycobacteriales</taxon>
        <taxon>Nocardiaceae</taxon>
        <taxon>Nocardia</taxon>
    </lineage>
</organism>
<feature type="transmembrane region" description="Helical" evidence="10">
    <location>
        <begin position="164"/>
        <end position="185"/>
    </location>
</feature>
<dbReference type="CDD" id="cd11480">
    <property type="entry name" value="SLC5sbd_u4"/>
    <property type="match status" value="1"/>
</dbReference>
<feature type="transmembrane region" description="Helical" evidence="10">
    <location>
        <begin position="127"/>
        <end position="158"/>
    </location>
</feature>
<keyword evidence="5 10" id="KW-0812">Transmembrane</keyword>
<evidence type="ECO:0000256" key="9">
    <source>
        <dbReference type="RuleBase" id="RU362091"/>
    </source>
</evidence>
<evidence type="ECO:0000256" key="3">
    <source>
        <dbReference type="ARBA" id="ARBA00022448"/>
    </source>
</evidence>